<dbReference type="GO" id="GO:0005739">
    <property type="term" value="C:mitochondrion"/>
    <property type="evidence" value="ECO:0007669"/>
    <property type="project" value="UniProtKB-SubCell"/>
</dbReference>
<dbReference type="FunFam" id="3.30.930.10:FF:000035">
    <property type="entry name" value="Putative lipoyltransferase 2, mitochondrial"/>
    <property type="match status" value="1"/>
</dbReference>
<dbReference type="InterPro" id="IPR020605">
    <property type="entry name" value="Octanoyltransferase_CS"/>
</dbReference>
<dbReference type="CDD" id="cd16444">
    <property type="entry name" value="LipB"/>
    <property type="match status" value="1"/>
</dbReference>
<dbReference type="PROSITE" id="PS01313">
    <property type="entry name" value="LIPB"/>
    <property type="match status" value="1"/>
</dbReference>
<dbReference type="AlphaFoldDB" id="A0A0N5D493"/>
<dbReference type="OMA" id="GEVTYHC"/>
<keyword evidence="6" id="KW-0496">Mitochondrion</keyword>
<evidence type="ECO:0000313" key="12">
    <source>
        <dbReference type="Proteomes" id="UP000276776"/>
    </source>
</evidence>
<dbReference type="SUPFAM" id="SSF55681">
    <property type="entry name" value="Class II aaRS and biotin synthetases"/>
    <property type="match status" value="1"/>
</dbReference>
<feature type="binding site" evidence="8">
    <location>
        <begin position="182"/>
        <end position="184"/>
    </location>
    <ligand>
        <name>substrate</name>
    </ligand>
</feature>
<keyword evidence="4 6" id="KW-0808">Transferase</keyword>
<proteinExistence type="inferred from homology"/>
<evidence type="ECO:0000256" key="4">
    <source>
        <dbReference type="ARBA" id="ARBA00022679"/>
    </source>
</evidence>
<dbReference type="Pfam" id="PF21948">
    <property type="entry name" value="LplA-B_cat"/>
    <property type="match status" value="1"/>
</dbReference>
<dbReference type="PIRSF" id="PIRSF016262">
    <property type="entry name" value="LPLase"/>
    <property type="match status" value="1"/>
</dbReference>
<dbReference type="PANTHER" id="PTHR10993">
    <property type="entry name" value="OCTANOYLTRANSFERASE"/>
    <property type="match status" value="1"/>
</dbReference>
<dbReference type="NCBIfam" id="TIGR00214">
    <property type="entry name" value="lipB"/>
    <property type="match status" value="1"/>
</dbReference>
<protein>
    <recommendedName>
        <fullName evidence="6">Octanoyl-[acyl-carrier-protein]:protein N-octanoyltransferase LIPT2, mitochondrial</fullName>
        <ecNumber evidence="6">2.3.1.181</ecNumber>
    </recommendedName>
</protein>
<accession>A0A0N5D493</accession>
<comment type="subcellular location">
    <subcellularLocation>
        <location evidence="1 6">Mitochondrion</location>
    </subcellularLocation>
</comment>
<name>A0A0N5D493_THECL</name>
<dbReference type="PROSITE" id="PS51733">
    <property type="entry name" value="BPL_LPL_CATALYTIC"/>
    <property type="match status" value="1"/>
</dbReference>
<evidence type="ECO:0000256" key="9">
    <source>
        <dbReference type="PIRSR" id="PIRSR016262-3"/>
    </source>
</evidence>
<dbReference type="HAMAP" id="MF_00013">
    <property type="entry name" value="LipB"/>
    <property type="match status" value="1"/>
</dbReference>
<reference evidence="11 12" key="2">
    <citation type="submission" date="2018-11" db="EMBL/GenBank/DDBJ databases">
        <authorList>
            <consortium name="Pathogen Informatics"/>
        </authorList>
    </citation>
    <scope>NUCLEOTIDE SEQUENCE [LARGE SCALE GENOMIC DNA]</scope>
</reference>
<evidence type="ECO:0000256" key="1">
    <source>
        <dbReference type="ARBA" id="ARBA00004173"/>
    </source>
</evidence>
<organism evidence="13">
    <name type="scientific">Thelazia callipaeda</name>
    <name type="common">Oriental eyeworm</name>
    <name type="synonym">Parasitic nematode</name>
    <dbReference type="NCBI Taxonomy" id="103827"/>
    <lineage>
        <taxon>Eukaryota</taxon>
        <taxon>Metazoa</taxon>
        <taxon>Ecdysozoa</taxon>
        <taxon>Nematoda</taxon>
        <taxon>Chromadorea</taxon>
        <taxon>Rhabditida</taxon>
        <taxon>Spirurina</taxon>
        <taxon>Spiruromorpha</taxon>
        <taxon>Thelazioidea</taxon>
        <taxon>Thelaziidae</taxon>
        <taxon>Thelazia</taxon>
    </lineage>
</organism>
<feature type="site" description="Lowers pKa of active site Cys" evidence="9">
    <location>
        <position position="166"/>
    </location>
</feature>
<keyword evidence="5 6" id="KW-0012">Acyltransferase</keyword>
<dbReference type="STRING" id="103827.A0A0N5D493"/>
<comment type="pathway">
    <text evidence="2 6">Protein modification; protein lipoylation via endogenous pathway; protein N(6)-(lipoyl)lysine from octanoyl-[acyl-carrier-protein]: step 1/2.</text>
</comment>
<feature type="binding site" evidence="8">
    <location>
        <begin position="90"/>
        <end position="97"/>
    </location>
    <ligand>
        <name>substrate</name>
    </ligand>
</feature>
<comment type="function">
    <text evidence="6">Catalyzes the transfer of endogenously produced octanoic acid from octanoyl-acyl-carrier-protein onto the lipoyl domains of lipoate-dependent enzymes. Lipoyl-ACP can also act as a substrate although octanoyl-ACP is likely to be the physiological substrate.</text>
</comment>
<evidence type="ECO:0000256" key="7">
    <source>
        <dbReference type="PIRSR" id="PIRSR016262-1"/>
    </source>
</evidence>
<dbReference type="EC" id="2.3.1.181" evidence="6"/>
<feature type="binding site" evidence="8">
    <location>
        <begin position="169"/>
        <end position="171"/>
    </location>
    <ligand>
        <name>substrate</name>
    </ligand>
</feature>
<keyword evidence="12" id="KW-1185">Reference proteome</keyword>
<dbReference type="UniPathway" id="UPA00538">
    <property type="reaction ID" value="UER00592"/>
</dbReference>
<dbReference type="GO" id="GO:0009249">
    <property type="term" value="P:protein lipoylation"/>
    <property type="evidence" value="ECO:0007669"/>
    <property type="project" value="InterPro"/>
</dbReference>
<reference evidence="13" key="1">
    <citation type="submission" date="2017-02" db="UniProtKB">
        <authorList>
            <consortium name="WormBaseParasite"/>
        </authorList>
    </citation>
    <scope>IDENTIFICATION</scope>
</reference>
<dbReference type="NCBIfam" id="NF010925">
    <property type="entry name" value="PRK14345.1"/>
    <property type="match status" value="1"/>
</dbReference>
<evidence type="ECO:0000313" key="11">
    <source>
        <dbReference type="EMBL" id="VDN05256.1"/>
    </source>
</evidence>
<dbReference type="EMBL" id="UYYF01004543">
    <property type="protein sequence ID" value="VDN05256.1"/>
    <property type="molecule type" value="Genomic_DNA"/>
</dbReference>
<evidence type="ECO:0000313" key="13">
    <source>
        <dbReference type="WBParaSite" id="TCLT_0000778101-mRNA-1"/>
    </source>
</evidence>
<sequence length="255" mass="29073">MRLNVSLFRSAVDAIWLGRITFGDGLKQQQFYANKLLSLRENKSDSIKKNYLLLLEHTPVYTVGIRHFKYSDDEEDRLKKLGADFYRINRGGLITFHGPGQLVAYPIIDLLSLHVKGEDQESSRVGVRRYIYLIEEVVIRTVRIFGLTDVNRSSNPGIWLENGYKKIAAIGINVRNGIASHGVALNCNTDMNWFQRIVPCGLIGKKTTSLTQELRRNVSVEEVLPILCEKFAEVFHFDVKVDTSLSSLEDHMLCR</sequence>
<evidence type="ECO:0000256" key="2">
    <source>
        <dbReference type="ARBA" id="ARBA00004821"/>
    </source>
</evidence>
<dbReference type="OrthoDB" id="19908at2759"/>
<evidence type="ECO:0000256" key="8">
    <source>
        <dbReference type="PIRSR" id="PIRSR016262-2"/>
    </source>
</evidence>
<comment type="similarity">
    <text evidence="3 6">Belongs to the LipB family.</text>
</comment>
<dbReference type="InterPro" id="IPR045864">
    <property type="entry name" value="aa-tRNA-synth_II/BPL/LPL"/>
</dbReference>
<evidence type="ECO:0000256" key="5">
    <source>
        <dbReference type="ARBA" id="ARBA00023315"/>
    </source>
</evidence>
<dbReference type="InterPro" id="IPR004143">
    <property type="entry name" value="BPL_LPL_catalytic"/>
</dbReference>
<feature type="active site" description="Acyl-thioester intermediate" evidence="7">
    <location>
        <position position="200"/>
    </location>
</feature>
<comment type="catalytic activity">
    <reaction evidence="6">
        <text>octanoyl-[ACP] + L-lysyl-[protein] = N(6)-octanoyl-L-lysyl-[protein] + holo-[ACP] + H(+)</text>
        <dbReference type="Rhea" id="RHEA:17665"/>
        <dbReference type="Rhea" id="RHEA-COMP:9636"/>
        <dbReference type="Rhea" id="RHEA-COMP:9685"/>
        <dbReference type="Rhea" id="RHEA-COMP:9752"/>
        <dbReference type="Rhea" id="RHEA-COMP:9928"/>
        <dbReference type="ChEBI" id="CHEBI:15378"/>
        <dbReference type="ChEBI" id="CHEBI:29969"/>
        <dbReference type="ChEBI" id="CHEBI:64479"/>
        <dbReference type="ChEBI" id="CHEBI:78463"/>
        <dbReference type="ChEBI" id="CHEBI:78809"/>
        <dbReference type="EC" id="2.3.1.181"/>
    </reaction>
</comment>
<dbReference type="PANTHER" id="PTHR10993:SF7">
    <property type="entry name" value="LIPOYLTRANSFERASE 2, MITOCHONDRIAL-RELATED"/>
    <property type="match status" value="1"/>
</dbReference>
<gene>
    <name evidence="11" type="ORF">TCLT_LOCUS7770</name>
</gene>
<dbReference type="InterPro" id="IPR000544">
    <property type="entry name" value="Octanoyltransferase"/>
</dbReference>
<dbReference type="Proteomes" id="UP000276776">
    <property type="component" value="Unassembled WGS sequence"/>
</dbReference>
<evidence type="ECO:0000256" key="6">
    <source>
        <dbReference type="PIRNR" id="PIRNR016262"/>
    </source>
</evidence>
<evidence type="ECO:0000256" key="3">
    <source>
        <dbReference type="ARBA" id="ARBA00007907"/>
    </source>
</evidence>
<dbReference type="Gene3D" id="3.30.930.10">
    <property type="entry name" value="Bira Bifunctional Protein, Domain 2"/>
    <property type="match status" value="1"/>
</dbReference>
<dbReference type="GO" id="GO:0033819">
    <property type="term" value="F:lipoyl(octanoyl) transferase activity"/>
    <property type="evidence" value="ECO:0007669"/>
    <property type="project" value="UniProtKB-EC"/>
</dbReference>
<feature type="domain" description="BPL/LPL catalytic" evidence="10">
    <location>
        <begin position="46"/>
        <end position="239"/>
    </location>
</feature>
<evidence type="ECO:0000259" key="10">
    <source>
        <dbReference type="PROSITE" id="PS51733"/>
    </source>
</evidence>
<dbReference type="WBParaSite" id="TCLT_0000778101-mRNA-1">
    <property type="protein sequence ID" value="TCLT_0000778101-mRNA-1"/>
    <property type="gene ID" value="TCLT_0000778101"/>
</dbReference>